<name>A0A6I3LDF4_9FLAO</name>
<dbReference type="Proteomes" id="UP000438760">
    <property type="component" value="Unassembled WGS sequence"/>
</dbReference>
<accession>A0A6I3LDF4</accession>
<evidence type="ECO:0000313" key="1">
    <source>
        <dbReference type="EMBL" id="MTG96558.1"/>
    </source>
</evidence>
<dbReference type="AlphaFoldDB" id="A0A6I3LDF4"/>
<evidence type="ECO:0008006" key="3">
    <source>
        <dbReference type="Google" id="ProtNLM"/>
    </source>
</evidence>
<protein>
    <recommendedName>
        <fullName evidence="3">DUF4303 domain-containing protein</fullName>
    </recommendedName>
</protein>
<proteinExistence type="predicted"/>
<sequence length="197" mass="23113">MDRAKLYTYLFKKVERAIAAIANEKMEDIYALSFWKDNDNDDPRCPVIYISYNTASQVIAEQNNASDTMEAKWNFAFWLQDEIETLGGEDNVLQQFIKDSGWYYTDDEQEEAEDLEEEGDDTAYRAICAKDEQVQKAFMEVIISIVQELHQSNLLKEKLGKDIPVIIHELEYYDLPLSWTKQANPPYLIEEFLTYYK</sequence>
<comment type="caution">
    <text evidence="1">The sequence shown here is derived from an EMBL/GenBank/DDBJ whole genome shotgun (WGS) entry which is preliminary data.</text>
</comment>
<dbReference type="EMBL" id="WMJX01000001">
    <property type="protein sequence ID" value="MTG96558.1"/>
    <property type="molecule type" value="Genomic_DNA"/>
</dbReference>
<gene>
    <name evidence="1" type="ORF">GJV76_00120</name>
</gene>
<dbReference type="RefSeq" id="WP_155090615.1">
    <property type="nucleotide sequence ID" value="NZ_CP102754.1"/>
</dbReference>
<organism evidence="1 2">
    <name type="scientific">Myroides albus</name>
    <dbReference type="NCBI Taxonomy" id="2562892"/>
    <lineage>
        <taxon>Bacteria</taxon>
        <taxon>Pseudomonadati</taxon>
        <taxon>Bacteroidota</taxon>
        <taxon>Flavobacteriia</taxon>
        <taxon>Flavobacteriales</taxon>
        <taxon>Flavobacteriaceae</taxon>
        <taxon>Myroides</taxon>
    </lineage>
</organism>
<dbReference type="OrthoDB" id="1148327at2"/>
<keyword evidence="2" id="KW-1185">Reference proteome</keyword>
<reference evidence="1 2" key="1">
    <citation type="submission" date="2019-11" db="EMBL/GenBank/DDBJ databases">
        <title>Genome of Strain BIT-d1.</title>
        <authorList>
            <person name="Yang Y."/>
        </authorList>
    </citation>
    <scope>NUCLEOTIDE SEQUENCE [LARGE SCALE GENOMIC DNA]</scope>
    <source>
        <strain evidence="1 2">BIT-d1</strain>
    </source>
</reference>
<evidence type="ECO:0000313" key="2">
    <source>
        <dbReference type="Proteomes" id="UP000438760"/>
    </source>
</evidence>